<comment type="caution">
    <text evidence="1">The sequence shown here is derived from an EMBL/GenBank/DDBJ whole genome shotgun (WGS) entry which is preliminary data.</text>
</comment>
<proteinExistence type="predicted"/>
<sequence length="362" mass="42751">MAGPRLTQSAPRPMRTYNSAPRPLGHGNGKRRPKHRPEGAIDIRIYNPRAEDYYRRMRVYGPQDAPGFYDFVVDQIRANPRGELFMSINGYAPWLKVLLDECIKDFCTEIAELNEEVQFQDTTSFPERSKKRKKWVPWSFIVDEMNVPEVYWWTFDMLPPDTEKLSSVNSYRLRLGVWTCGRGALRLDDNLPVTILFTQNEVVSENVICDLLFQSLHEDPEFKQDKSDEEGVCYIFHHLYDQLTDWQNIIREVEHRLTEAELNSRGRNLPVKQRTRTMHKEVDRLYELKEYLTFQSRSFKKLAKLKDDVSKSEQKTPVWSEIDDAMDDLDQYDSYLDSYKERFNNLIELVSKSQWSKGKKPN</sequence>
<protein>
    <submittedName>
        <fullName evidence="1">Uncharacterized protein</fullName>
    </submittedName>
</protein>
<reference evidence="1" key="1">
    <citation type="submission" date="2024-02" db="EMBL/GenBank/DDBJ databases">
        <title>Metagenome Assembled Genome of Zalaria obscura JY119.</title>
        <authorList>
            <person name="Vighnesh L."/>
            <person name="Jagadeeshwari U."/>
            <person name="Venkata Ramana C."/>
            <person name="Sasikala C."/>
        </authorList>
    </citation>
    <scope>NUCLEOTIDE SEQUENCE</scope>
    <source>
        <strain evidence="1">JY119</strain>
    </source>
</reference>
<organism evidence="1 2">
    <name type="scientific">Zalaria obscura</name>
    <dbReference type="NCBI Taxonomy" id="2024903"/>
    <lineage>
        <taxon>Eukaryota</taxon>
        <taxon>Fungi</taxon>
        <taxon>Dikarya</taxon>
        <taxon>Ascomycota</taxon>
        <taxon>Pezizomycotina</taxon>
        <taxon>Dothideomycetes</taxon>
        <taxon>Dothideomycetidae</taxon>
        <taxon>Dothideales</taxon>
        <taxon>Zalariaceae</taxon>
        <taxon>Zalaria</taxon>
    </lineage>
</organism>
<dbReference type="Proteomes" id="UP001320706">
    <property type="component" value="Unassembled WGS sequence"/>
</dbReference>
<gene>
    <name evidence="1" type="ORF">M8818_003487</name>
</gene>
<evidence type="ECO:0000313" key="1">
    <source>
        <dbReference type="EMBL" id="KAK8210319.1"/>
    </source>
</evidence>
<dbReference type="EMBL" id="JAMKPW020000015">
    <property type="protein sequence ID" value="KAK8210319.1"/>
    <property type="molecule type" value="Genomic_DNA"/>
</dbReference>
<evidence type="ECO:0000313" key="2">
    <source>
        <dbReference type="Proteomes" id="UP001320706"/>
    </source>
</evidence>
<accession>A0ACC3SEU4</accession>
<keyword evidence="2" id="KW-1185">Reference proteome</keyword>
<name>A0ACC3SEU4_9PEZI</name>